<evidence type="ECO:0000313" key="2">
    <source>
        <dbReference type="Proteomes" id="UP000199531"/>
    </source>
</evidence>
<sequence length="193" mass="20831">MNAMDMAQGDPRLEAAVARSRKLLHKKAVTGAVTSMVPIPGVDWLVDASLMTKVIPQINQEFGLTQAQIARLDPQKQARIQKAIAAVGAVMVGRLVTKDLVLRAARMVGMRLTTKQAVKYVPLAGQVAAAALGYTALRYLGEQHIRDCVRVLRESGLAELLPPAQSLELPLETPTRKRILGKWLGRPGEGPAA</sequence>
<dbReference type="EMBL" id="FOCW01000001">
    <property type="protein sequence ID" value="SEN37999.1"/>
    <property type="molecule type" value="Genomic_DNA"/>
</dbReference>
<gene>
    <name evidence="1" type="ORF">SAMN02745977_01278</name>
</gene>
<dbReference type="RefSeq" id="WP_234970006.1">
    <property type="nucleotide sequence ID" value="NZ_FOCW01000001.1"/>
</dbReference>
<keyword evidence="2" id="KW-1185">Reference proteome</keyword>
<organism evidence="1 2">
    <name type="scientific">Brachymonas denitrificans DSM 15123</name>
    <dbReference type="NCBI Taxonomy" id="1121117"/>
    <lineage>
        <taxon>Bacteria</taxon>
        <taxon>Pseudomonadati</taxon>
        <taxon>Pseudomonadota</taxon>
        <taxon>Betaproteobacteria</taxon>
        <taxon>Burkholderiales</taxon>
        <taxon>Comamonadaceae</taxon>
        <taxon>Brachymonas</taxon>
    </lineage>
</organism>
<dbReference type="AlphaFoldDB" id="A0A1H8G281"/>
<accession>A0A1H8G281</accession>
<dbReference type="STRING" id="1121117.SAMN02745977_01278"/>
<proteinExistence type="predicted"/>
<reference evidence="1 2" key="1">
    <citation type="submission" date="2016-10" db="EMBL/GenBank/DDBJ databases">
        <authorList>
            <person name="de Groot N.N."/>
        </authorList>
    </citation>
    <scope>NUCLEOTIDE SEQUENCE [LARGE SCALE GENOMIC DNA]</scope>
    <source>
        <strain evidence="1 2">DSM 15123</strain>
    </source>
</reference>
<evidence type="ECO:0000313" key="1">
    <source>
        <dbReference type="EMBL" id="SEN37999.1"/>
    </source>
</evidence>
<protein>
    <recommendedName>
        <fullName evidence="3">DUF697 domain-containing protein</fullName>
    </recommendedName>
</protein>
<name>A0A1H8G281_9BURK</name>
<evidence type="ECO:0008006" key="3">
    <source>
        <dbReference type="Google" id="ProtNLM"/>
    </source>
</evidence>
<dbReference type="Proteomes" id="UP000199531">
    <property type="component" value="Unassembled WGS sequence"/>
</dbReference>